<evidence type="ECO:0000256" key="2">
    <source>
        <dbReference type="SAM" id="Phobius"/>
    </source>
</evidence>
<dbReference type="KEGG" id="asau:88175452"/>
<accession>A0AAX4HFB1</accession>
<dbReference type="EMBL" id="CP138898">
    <property type="protein sequence ID" value="WPK27021.1"/>
    <property type="molecule type" value="Genomic_DNA"/>
</dbReference>
<dbReference type="Proteomes" id="UP001338582">
    <property type="component" value="Chromosome 5"/>
</dbReference>
<feature type="transmembrane region" description="Helical" evidence="2">
    <location>
        <begin position="378"/>
        <end position="409"/>
    </location>
</feature>
<sequence length="1288" mass="146533">MKRINSWLIASTAQFLKKPKLFILLPILFTLFVAYDALYDLTLRPINSHLLFHYNNFTLSDGTNLLDSSVSFGAPCEIPPHHKVMKVTLSGSNALRFDFLQQVYEYEKLLPKEVVYISPLSMLPLPFSQQNLLEADYEKVDKYILRILNHDYSHSLVKFFYNDITKLNHLIKLAEKLYIYVIYDPVEFGVKSIIPHDDKITDIKYLTDSNIGSEFSKYFNFIIGQRPYLQFTLRLIKAIQLVAIFAFVCYVFLCISNSHRIRSNMGLVIGWGISVLISSLASVDVMNFFKSKLYWPDVVGATNWISSGYFLLLVMLFSSRNLIRTINDLAGDSTFGAPENIHKRLIKFFLGINNSVNNSQGVYYAGRLLRKYLFLDQFAALVIPIPNTTVILLINLTGTTFCFAALVALSRVVLKEGVGELYYHGALDSYLTFVTALLIDHFLQLSFIVGIIIIDLNRLDLTDLINQSNLSLEKELSFHEVNNISAFFFGRGSCKAAKGSLRHRLGTFFLKVRAASLSTFWLIVLPGAFVWIFLSIAVIAKLIIPSDLSADLLEQLNFTSTQLIGQTNNFLYYSELLAVVVFIIACSELTFVLTYSKRQRRQQDYSTTVIPSSADMTVNELLMNGKKKMFESITLRDHSESDILKLNTNTKCPLLVSTDLEHNVFVWLPSKTASAQIPLKISTFFGSHDKDAKEEEFWPINHIEVSDNGFFIVLINYNRCRLKCYDRRAGKFVWEVSLTSELELHKKRMSAVATFYRKKTVAGFLARKLLLKQHKSTMRRGSNASMFSSQISGNYPPPHLDSSSDDQSSISSVKLSDKEKDLHRDEFCMILESGELITISCDTVKIKVYNILSLLYEQDSSIKIISLKLLKTARVNDRVVCNLSNDEIVVGTAVNNVWRFNKLDMNVNFNAQPQAAYAPPMMKRSGTANRDKASFMSEKLERQKQQVGPRRFSSISSASLNKFPPINKSHIVVIDFVGMFVRVQNLHAELIDVMTGTILKVFHIGSFKPGSFRVSHSEPSHCKFCGCASFESLSLIYEDFYDKTLIVHSYTIENKKSRSNICLRVERDPREVRCVGFDSVIEQIFWYEDVEKWELTDMNVIMGIKKVTEPVCENVDKKSTLEFNKDNSPQGLSSLRSRKKNKAIHAKDKTSKSTAIKDLWQGFVITVLNGKLLNYSIPNNTEDEDYDYSCTRPNYIMKYGYKAIAIAFGSAIKILYLGGDHLIENDLYYSGTTSSLNQILKPSIEGPAKSNSLLFISKRRNMMEQKRTVKSSLGETTNQTTEEHRQNN</sequence>
<evidence type="ECO:0000313" key="3">
    <source>
        <dbReference type="EMBL" id="WPK27021.1"/>
    </source>
</evidence>
<proteinExistence type="predicted"/>
<evidence type="ECO:0008006" key="5">
    <source>
        <dbReference type="Google" id="ProtNLM"/>
    </source>
</evidence>
<reference evidence="3 4" key="1">
    <citation type="submission" date="2023-10" db="EMBL/GenBank/DDBJ databases">
        <title>Draft Genome Sequence of Candida saopaulonensis from a very Premature Infant with Sepsis.</title>
        <authorList>
            <person name="Ning Y."/>
            <person name="Dai R."/>
            <person name="Xiao M."/>
            <person name="Xu Y."/>
            <person name="Yan Q."/>
            <person name="Zhang L."/>
        </authorList>
    </citation>
    <scope>NUCLEOTIDE SEQUENCE [LARGE SCALE GENOMIC DNA]</scope>
    <source>
        <strain evidence="3 4">19XY460</strain>
    </source>
</reference>
<gene>
    <name evidence="3" type="ORF">PUMCH_004392</name>
</gene>
<feature type="transmembrane region" description="Helical" evidence="2">
    <location>
        <begin position="235"/>
        <end position="255"/>
    </location>
</feature>
<keyword evidence="4" id="KW-1185">Reference proteome</keyword>
<name>A0AAX4HFB1_9ASCO</name>
<keyword evidence="2" id="KW-0812">Transmembrane</keyword>
<evidence type="ECO:0000256" key="1">
    <source>
        <dbReference type="SAM" id="MobiDB-lite"/>
    </source>
</evidence>
<feature type="transmembrane region" description="Helical" evidence="2">
    <location>
        <begin position="520"/>
        <end position="544"/>
    </location>
</feature>
<protein>
    <recommendedName>
        <fullName evidence="5">SSD domain-containing protein</fullName>
    </recommendedName>
</protein>
<feature type="transmembrane region" description="Helical" evidence="2">
    <location>
        <begin position="429"/>
        <end position="454"/>
    </location>
</feature>
<keyword evidence="2" id="KW-1133">Transmembrane helix</keyword>
<feature type="transmembrane region" description="Helical" evidence="2">
    <location>
        <begin position="267"/>
        <end position="289"/>
    </location>
</feature>
<feature type="transmembrane region" description="Helical" evidence="2">
    <location>
        <begin position="21"/>
        <end position="39"/>
    </location>
</feature>
<feature type="transmembrane region" description="Helical" evidence="2">
    <location>
        <begin position="301"/>
        <end position="318"/>
    </location>
</feature>
<organism evidence="3 4">
    <name type="scientific">Australozyma saopauloensis</name>
    <dbReference type="NCBI Taxonomy" id="291208"/>
    <lineage>
        <taxon>Eukaryota</taxon>
        <taxon>Fungi</taxon>
        <taxon>Dikarya</taxon>
        <taxon>Ascomycota</taxon>
        <taxon>Saccharomycotina</taxon>
        <taxon>Pichiomycetes</taxon>
        <taxon>Metschnikowiaceae</taxon>
        <taxon>Australozyma</taxon>
    </lineage>
</organism>
<keyword evidence="2" id="KW-0472">Membrane</keyword>
<feature type="compositionally biased region" description="Polar residues" evidence="1">
    <location>
        <begin position="1270"/>
        <end position="1280"/>
    </location>
</feature>
<feature type="region of interest" description="Disordered" evidence="1">
    <location>
        <begin position="1266"/>
        <end position="1288"/>
    </location>
</feature>
<dbReference type="GeneID" id="88175452"/>
<evidence type="ECO:0000313" key="4">
    <source>
        <dbReference type="Proteomes" id="UP001338582"/>
    </source>
</evidence>
<dbReference type="RefSeq" id="XP_062879399.1">
    <property type="nucleotide sequence ID" value="XM_063023329.1"/>
</dbReference>